<protein>
    <submittedName>
        <fullName evidence="3">Alpha/beta hydrolase</fullName>
    </submittedName>
</protein>
<organism evidence="3 4">
    <name type="scientific">Catonella massiliensis</name>
    <dbReference type="NCBI Taxonomy" id="2799636"/>
    <lineage>
        <taxon>Bacteria</taxon>
        <taxon>Bacillati</taxon>
        <taxon>Bacillota</taxon>
        <taxon>Clostridia</taxon>
        <taxon>Lachnospirales</taxon>
        <taxon>Lachnospiraceae</taxon>
        <taxon>Catonella</taxon>
    </lineage>
</organism>
<evidence type="ECO:0000313" key="3">
    <source>
        <dbReference type="EMBL" id="MBK5898755.1"/>
    </source>
</evidence>
<dbReference type="Gene3D" id="3.40.50.1820">
    <property type="entry name" value="alpha/beta hydrolase"/>
    <property type="match status" value="1"/>
</dbReference>
<dbReference type="InterPro" id="IPR049492">
    <property type="entry name" value="BD-FAE-like_dom"/>
</dbReference>
<dbReference type="RefSeq" id="WP_208430154.1">
    <property type="nucleotide sequence ID" value="NZ_JAEPRJ010000001.1"/>
</dbReference>
<dbReference type="InterPro" id="IPR029058">
    <property type="entry name" value="AB_hydrolase_fold"/>
</dbReference>
<evidence type="ECO:0000259" key="2">
    <source>
        <dbReference type="Pfam" id="PF20434"/>
    </source>
</evidence>
<dbReference type="Pfam" id="PF20434">
    <property type="entry name" value="BD-FAE"/>
    <property type="match status" value="1"/>
</dbReference>
<comment type="caution">
    <text evidence="3">The sequence shown here is derived from an EMBL/GenBank/DDBJ whole genome shotgun (WGS) entry which is preliminary data.</text>
</comment>
<dbReference type="PANTHER" id="PTHR48081">
    <property type="entry name" value="AB HYDROLASE SUPERFAMILY PROTEIN C4A8.06C"/>
    <property type="match status" value="1"/>
</dbReference>
<dbReference type="Proteomes" id="UP000604730">
    <property type="component" value="Unassembled WGS sequence"/>
</dbReference>
<accession>A0ABS1J3Y3</accession>
<name>A0ABS1J3Y3_9FIRM</name>
<keyword evidence="4" id="KW-1185">Reference proteome</keyword>
<keyword evidence="1 3" id="KW-0378">Hydrolase</keyword>
<dbReference type="InterPro" id="IPR050300">
    <property type="entry name" value="GDXG_lipolytic_enzyme"/>
</dbReference>
<gene>
    <name evidence="3" type="ORF">JJN12_13390</name>
</gene>
<dbReference type="SUPFAM" id="SSF53474">
    <property type="entry name" value="alpha/beta-Hydrolases"/>
    <property type="match status" value="1"/>
</dbReference>
<feature type="domain" description="BD-FAE-like" evidence="2">
    <location>
        <begin position="34"/>
        <end position="217"/>
    </location>
</feature>
<dbReference type="PANTHER" id="PTHR48081:SF6">
    <property type="entry name" value="PEPTIDASE S9 PROLYL OLIGOPEPTIDASE CATALYTIC DOMAIN-CONTAINING PROTEIN"/>
    <property type="match status" value="1"/>
</dbReference>
<evidence type="ECO:0000256" key="1">
    <source>
        <dbReference type="ARBA" id="ARBA00022801"/>
    </source>
</evidence>
<evidence type="ECO:0000313" key="4">
    <source>
        <dbReference type="Proteomes" id="UP000604730"/>
    </source>
</evidence>
<sequence length="271" mass="29695">MLNQTIPIKVNGSEAKLYTYLLDNSKEIDIYRERPLALICPGGGYGFTSDREAEAVAIQYLARGFHACVLRYSVAPAEFPQALCELAISVAHIREHAKEYHVNKDKIVIVGFSAGGHLAASLGVFWDKEWLSKETGLSCEDIRPNGLILSYPVITSGTKTHGGSITNLMGKKESPELKELLSLENQVTANVPPTFIWHTLTDSAVPVQNSLLFAEALINNKVSVELHIFPTGEHGLALANEETAAKGTSSGINKRCEDWMELSCDWLQQLG</sequence>
<proteinExistence type="predicted"/>
<reference evidence="3 4" key="1">
    <citation type="submission" date="2021-01" db="EMBL/GenBank/DDBJ databases">
        <title>Isolation and description of Catonella massiliensis sp. nov., a novel Catonella species, isolated from a stable periodontitis subject.</title>
        <authorList>
            <person name="Antezack A."/>
            <person name="Boxberger M."/>
            <person name="La Scola B."/>
            <person name="Monnet-Corti V."/>
        </authorList>
    </citation>
    <scope>NUCLEOTIDE SEQUENCE [LARGE SCALE GENOMIC DNA]</scope>
    <source>
        <strain evidence="3 4">Marseille-Q4567</strain>
    </source>
</reference>
<dbReference type="EMBL" id="JAEPRJ010000001">
    <property type="protein sequence ID" value="MBK5898755.1"/>
    <property type="molecule type" value="Genomic_DNA"/>
</dbReference>
<dbReference type="GO" id="GO:0016787">
    <property type="term" value="F:hydrolase activity"/>
    <property type="evidence" value="ECO:0007669"/>
    <property type="project" value="UniProtKB-KW"/>
</dbReference>